<keyword evidence="2" id="KW-1185">Reference proteome</keyword>
<proteinExistence type="predicted"/>
<sequence>MSSIKGVYIAYYQRVFVITHLRMPSSAMWTWAPWSLPGRPIAAR</sequence>
<dbReference type="EMBL" id="CP006585">
    <property type="protein sequence ID" value="AGW12406.1"/>
    <property type="molecule type" value="Genomic_DNA"/>
</dbReference>
<reference evidence="2" key="2">
    <citation type="submission" date="2013-07" db="EMBL/GenBank/DDBJ databases">
        <authorList>
            <person name="Morais-Silva F.O."/>
            <person name="Rezende A.M."/>
            <person name="Pimentel C."/>
            <person name="Resende D.M."/>
            <person name="Santos C.I."/>
            <person name="Clemente C."/>
            <person name="de Oliveira L.M."/>
            <person name="da Silva S.M."/>
            <person name="Costa D.A."/>
            <person name="Varela-Raposo A."/>
            <person name="Horacio E.C.A."/>
            <person name="Matos M."/>
            <person name="Flores O."/>
            <person name="Ruiz J.C."/>
            <person name="Rodrigues-Pousada C."/>
        </authorList>
    </citation>
    <scope>NUCLEOTIDE SEQUENCE [LARGE SCALE GENOMIC DNA]</scope>
    <source>
        <strain evidence="2">ATCC 19364 / DSM 1382 / NCIMB 9332 / VKM B-1759</strain>
    </source>
</reference>
<reference evidence="1 2" key="1">
    <citation type="journal article" date="2013" name="J. Bacteriol.">
        <title>Roles of HynAB and Ech, the only two hydrogenases found in the model sulfate reducer Desulfovibrio gigas.</title>
        <authorList>
            <person name="Morais-Silva F.O."/>
            <person name="Santos C.I."/>
            <person name="Rodrigues R."/>
            <person name="Pereira I.A."/>
            <person name="Rodrigues-Pousada C."/>
        </authorList>
    </citation>
    <scope>NUCLEOTIDE SEQUENCE [LARGE SCALE GENOMIC DNA]</scope>
    <source>
        <strain evidence="2">ATCC 19364 / DSM 1382 / NCIMB 9332 / VKM B-1759</strain>
    </source>
</reference>
<accession>T2G8D6</accession>
<protein>
    <submittedName>
        <fullName evidence="1">Uncharacterized protein</fullName>
    </submittedName>
</protein>
<dbReference type="AlphaFoldDB" id="T2G8D6"/>
<evidence type="ECO:0000313" key="2">
    <source>
        <dbReference type="Proteomes" id="UP000016587"/>
    </source>
</evidence>
<gene>
    <name evidence="1" type="ORF">DGI_0497</name>
</gene>
<dbReference type="KEGG" id="dgg:DGI_0497"/>
<evidence type="ECO:0000313" key="1">
    <source>
        <dbReference type="EMBL" id="AGW12406.1"/>
    </source>
</evidence>
<dbReference type="STRING" id="1121448.DGI_0497"/>
<organism evidence="1 2">
    <name type="scientific">Megalodesulfovibrio gigas (strain ATCC 19364 / DSM 1382 / NCIMB 9332 / VKM B-1759)</name>
    <name type="common">Desulfovibrio gigas</name>
    <dbReference type="NCBI Taxonomy" id="1121448"/>
    <lineage>
        <taxon>Bacteria</taxon>
        <taxon>Pseudomonadati</taxon>
        <taxon>Thermodesulfobacteriota</taxon>
        <taxon>Desulfovibrionia</taxon>
        <taxon>Desulfovibrionales</taxon>
        <taxon>Desulfovibrionaceae</taxon>
        <taxon>Megalodesulfovibrio</taxon>
    </lineage>
</organism>
<name>T2G8D6_MEGG1</name>
<dbReference type="HOGENOM" id="CLU_3215299_0_0_7"/>
<dbReference type="Proteomes" id="UP000016587">
    <property type="component" value="Chromosome"/>
</dbReference>